<feature type="signal peptide" evidence="1">
    <location>
        <begin position="1"/>
        <end position="21"/>
    </location>
</feature>
<dbReference type="Pfam" id="PF21027">
    <property type="entry name" value="Sde0182_C"/>
    <property type="match status" value="1"/>
</dbReference>
<organism evidence="4 5">
    <name type="scientific">Sphingomonas kyeonggiensis</name>
    <dbReference type="NCBI Taxonomy" id="1268553"/>
    <lineage>
        <taxon>Bacteria</taxon>
        <taxon>Pseudomonadati</taxon>
        <taxon>Pseudomonadota</taxon>
        <taxon>Alphaproteobacteria</taxon>
        <taxon>Sphingomonadales</taxon>
        <taxon>Sphingomonadaceae</taxon>
        <taxon>Sphingomonas</taxon>
    </lineage>
</organism>
<dbReference type="Proteomes" id="UP000575241">
    <property type="component" value="Unassembled WGS sequence"/>
</dbReference>
<dbReference type="Pfam" id="PF07632">
    <property type="entry name" value="Sde182_NH-like"/>
    <property type="match status" value="1"/>
</dbReference>
<comment type="caution">
    <text evidence="4">The sequence shown here is derived from an EMBL/GenBank/DDBJ whole genome shotgun (WGS) entry which is preliminary data.</text>
</comment>
<feature type="domain" description="Cellulose-binding Sde182 C-terminal" evidence="3">
    <location>
        <begin position="372"/>
        <end position="454"/>
    </location>
</feature>
<dbReference type="AlphaFoldDB" id="A0A7W7JZF7"/>
<feature type="domain" description="Cellulose-binding Sde182 nucleoside hydrolase-like" evidence="2">
    <location>
        <begin position="28"/>
        <end position="291"/>
    </location>
</feature>
<dbReference type="EMBL" id="JACHLN010000001">
    <property type="protein sequence ID" value="MBB4838119.1"/>
    <property type="molecule type" value="Genomic_DNA"/>
</dbReference>
<keyword evidence="1" id="KW-0732">Signal</keyword>
<name>A0A7W7JZF7_9SPHN</name>
<dbReference type="InterPro" id="IPR048527">
    <property type="entry name" value="Sde182_C"/>
</dbReference>
<evidence type="ECO:0000256" key="1">
    <source>
        <dbReference type="SAM" id="SignalP"/>
    </source>
</evidence>
<evidence type="ECO:0000259" key="3">
    <source>
        <dbReference type="Pfam" id="PF21027"/>
    </source>
</evidence>
<proteinExistence type="predicted"/>
<evidence type="ECO:0008006" key="6">
    <source>
        <dbReference type="Google" id="ProtNLM"/>
    </source>
</evidence>
<feature type="chain" id="PRO_5030987964" description="DUF1593 domain-containing protein" evidence="1">
    <location>
        <begin position="22"/>
        <end position="457"/>
    </location>
</feature>
<dbReference type="InterPro" id="IPR036452">
    <property type="entry name" value="Ribo_hydro-like"/>
</dbReference>
<dbReference type="InterPro" id="IPR011483">
    <property type="entry name" value="Sde182_NH-like"/>
</dbReference>
<protein>
    <recommendedName>
        <fullName evidence="6">DUF1593 domain-containing protein</fullName>
    </recommendedName>
</protein>
<dbReference type="GO" id="GO:0016799">
    <property type="term" value="F:hydrolase activity, hydrolyzing N-glycosyl compounds"/>
    <property type="evidence" value="ECO:0007669"/>
    <property type="project" value="InterPro"/>
</dbReference>
<accession>A0A7W7JZF7</accession>
<evidence type="ECO:0000313" key="5">
    <source>
        <dbReference type="Proteomes" id="UP000575241"/>
    </source>
</evidence>
<sequence length="457" mass="49928">MLPFALLLLSAQAAPAIPAAAAPAERPRVIVLSDIGNEPDDSESLVRFLLYTDSFDVEGLVATTSVWQRDKVQPQLMRERIDAYETVRPNLLRHSPTYPTADALRAVLRSGQPSYGMAGVGKGKDSEASKLIVHAVDRADKRPVWVLVWGGAVDLAQALWHVRATRGPAQVQAFLKKLRVHSISDQDDAGPWARQNFPSLFWIASIHGWGQYNMATWAGISSDRRNAEQFPDREMVTDGWLSQHIRRGPLGALYPLPEFIMEGDTPSFLHLIPNGLNDPEHPEQGGWGGRYMHAGPDGAGPFADVKDVFTRDGRTWSGNQASVYRWRAAFQNDFAARMAWSVDAKANHAPVVVAQGVAGLAPVRIKAKAGETVTLDAAGTSDPDGDALDTRWWQYREVGGIPGQPAVEIADAGAPRASFVAPTVKAPTALHMILEVRDRGAPPITRYRRVIVEVSPQ</sequence>
<evidence type="ECO:0000259" key="2">
    <source>
        <dbReference type="Pfam" id="PF07632"/>
    </source>
</evidence>
<gene>
    <name evidence="4" type="ORF">HNP52_001170</name>
</gene>
<keyword evidence="5" id="KW-1185">Reference proteome</keyword>
<dbReference type="InterPro" id="IPR013783">
    <property type="entry name" value="Ig-like_fold"/>
</dbReference>
<dbReference type="Gene3D" id="2.60.40.10">
    <property type="entry name" value="Immunoglobulins"/>
    <property type="match status" value="1"/>
</dbReference>
<dbReference type="Gene3D" id="3.90.245.10">
    <property type="entry name" value="Ribonucleoside hydrolase-like"/>
    <property type="match status" value="1"/>
</dbReference>
<dbReference type="RefSeq" id="WP_184163755.1">
    <property type="nucleotide sequence ID" value="NZ_JACHLN010000001.1"/>
</dbReference>
<dbReference type="SUPFAM" id="SSF53590">
    <property type="entry name" value="Nucleoside hydrolase"/>
    <property type="match status" value="1"/>
</dbReference>
<reference evidence="4 5" key="1">
    <citation type="submission" date="2020-08" db="EMBL/GenBank/DDBJ databases">
        <title>Functional genomics of gut bacteria from endangered species of beetles.</title>
        <authorList>
            <person name="Carlos-Shanley C."/>
        </authorList>
    </citation>
    <scope>NUCLEOTIDE SEQUENCE [LARGE SCALE GENOMIC DNA]</scope>
    <source>
        <strain evidence="4 5">S00224</strain>
    </source>
</reference>
<evidence type="ECO:0000313" key="4">
    <source>
        <dbReference type="EMBL" id="MBB4838119.1"/>
    </source>
</evidence>